<evidence type="ECO:0000313" key="3">
    <source>
        <dbReference type="EMBL" id="SMO80028.1"/>
    </source>
</evidence>
<dbReference type="OrthoDB" id="9238at2"/>
<dbReference type="RefSeq" id="WP_142936241.1">
    <property type="nucleotide sequence ID" value="NZ_FXTM01000035.1"/>
</dbReference>
<evidence type="ECO:0000256" key="1">
    <source>
        <dbReference type="SAM" id="MobiDB-lite"/>
    </source>
</evidence>
<sequence length="702" mass="76816">MAPVEGTNPGTVDLTTPNYAFKCGMCHPGGGPLEKDRNDNFLYEKTLDEIQSIFDSGKIPGDYALWSSKDKKFVPYDWKVQVGNQTINNTMAPACFLCHSKLDSIKSHNGILNYRISVAKLHYLAGADTAASGLAQLNMSTKEFTYNTSLDVDNSISGIQINHNVIGKANDQHCSQCHGGGWDDINGDGKITPMDFVIQGKDPKFVQPDFMKEAKVWFFSENFADENGVPKNVEVHQWANYVGANNVKGCVDCHQPVKHDYIGEGYFPNTTVLAPSHDFAKGNAGPAHGVMWHQMAGSAKCENCHTDPVSLHESVMGPAAKTHMDKIACTTCHIGKKYFYRVKLIDWTLPLWIVSGNNTSITFNGLDKNGYLYGDPANGTWPDVAWFPQRDFNTGEVTWKLKSVNAMGVLYFEDNSQGEFKPVLARYLAKAFRLDPNLPTKYIIAQIDPTTGKPVRTGDKGYIPMKVKKNSIIANDSDLQSGNWTLWRALPNYIDVNLNGQYDEGVDVQIKDDTGLYKNAPDGAPEINTKEEVEAAIQTLTKIISQATGKSDVTVKLAASSDAFAMTHNIRPASEALKCSDCHGRSENVLTGEFFTRTTPLYFTYDSDVLSAPYFDKKVDQSPTELSFADHVKEELIEMGYGAETPQGGNQTQTTSENQTTSTTGGGGGGGCSLSTTPGLGGALSGLLGLLPLIGLRRKRRK</sequence>
<proteinExistence type="predicted"/>
<evidence type="ECO:0000313" key="4">
    <source>
        <dbReference type="Proteomes" id="UP000317315"/>
    </source>
</evidence>
<gene>
    <name evidence="3" type="ORF">SAMN06269117_1353</name>
</gene>
<reference evidence="3 4" key="1">
    <citation type="submission" date="2017-05" db="EMBL/GenBank/DDBJ databases">
        <authorList>
            <person name="Varghese N."/>
            <person name="Submissions S."/>
        </authorList>
    </citation>
    <scope>NUCLEOTIDE SEQUENCE [LARGE SCALE GENOMIC DNA]</scope>
    <source>
        <strain evidence="3 4">DSM 16304</strain>
    </source>
</reference>
<feature type="region of interest" description="Disordered" evidence="1">
    <location>
        <begin position="642"/>
        <end position="674"/>
    </location>
</feature>
<dbReference type="AlphaFoldDB" id="A0A521E7W3"/>
<feature type="compositionally biased region" description="Low complexity" evidence="1">
    <location>
        <begin position="647"/>
        <end position="663"/>
    </location>
</feature>
<keyword evidence="4" id="KW-1185">Reference proteome</keyword>
<protein>
    <recommendedName>
        <fullName evidence="5">Cytochrome c554 and c-prime</fullName>
    </recommendedName>
</protein>
<evidence type="ECO:0000256" key="2">
    <source>
        <dbReference type="SAM" id="Phobius"/>
    </source>
</evidence>
<keyword evidence="2" id="KW-0472">Membrane</keyword>
<dbReference type="InterPro" id="IPR036280">
    <property type="entry name" value="Multihaem_cyt_sf"/>
</dbReference>
<dbReference type="EMBL" id="FXTM01000035">
    <property type="protein sequence ID" value="SMO80028.1"/>
    <property type="molecule type" value="Genomic_DNA"/>
</dbReference>
<accession>A0A521E7W3</accession>
<organism evidence="3 4">
    <name type="scientific">Balnearium lithotrophicum</name>
    <dbReference type="NCBI Taxonomy" id="223788"/>
    <lineage>
        <taxon>Bacteria</taxon>
        <taxon>Pseudomonadati</taxon>
        <taxon>Aquificota</taxon>
        <taxon>Aquificia</taxon>
        <taxon>Desulfurobacteriales</taxon>
        <taxon>Desulfurobacteriaceae</taxon>
        <taxon>Balnearium</taxon>
    </lineage>
</organism>
<dbReference type="Proteomes" id="UP000317315">
    <property type="component" value="Unassembled WGS sequence"/>
</dbReference>
<feature type="transmembrane region" description="Helical" evidence="2">
    <location>
        <begin position="679"/>
        <end position="696"/>
    </location>
</feature>
<keyword evidence="2" id="KW-1133">Transmembrane helix</keyword>
<evidence type="ECO:0008006" key="5">
    <source>
        <dbReference type="Google" id="ProtNLM"/>
    </source>
</evidence>
<keyword evidence="2" id="KW-0812">Transmembrane</keyword>
<name>A0A521E7W3_9BACT</name>
<dbReference type="SUPFAM" id="SSF48695">
    <property type="entry name" value="Multiheme cytochromes"/>
    <property type="match status" value="1"/>
</dbReference>